<dbReference type="SUPFAM" id="SSF51230">
    <property type="entry name" value="Single hybrid motif"/>
    <property type="match status" value="1"/>
</dbReference>
<dbReference type="HOGENOM" id="CLU_016733_3_1_0"/>
<evidence type="ECO:0000256" key="8">
    <source>
        <dbReference type="ARBA" id="ARBA00023267"/>
    </source>
</evidence>
<sequence>MTNEEIKALLALLQSTNVTLFELEQEGVRIKIQKSPLPAGEVFRLPASRPSAGELLDQASAEQSSQSVPPAKTNTRTITAPIVGTFYRSPSPEAAPYVEVGSVVQKGQILCIIEAMKLMNEIESEFEGTVKAILMENGQSVEYGMPLIEIEIGPET</sequence>
<dbReference type="PANTHER" id="PTHR45266">
    <property type="entry name" value="OXALOACETATE DECARBOXYLASE ALPHA CHAIN"/>
    <property type="match status" value="1"/>
</dbReference>
<dbReference type="GO" id="GO:0009317">
    <property type="term" value="C:acetyl-CoA carboxylase complex"/>
    <property type="evidence" value="ECO:0007669"/>
    <property type="project" value="InterPro"/>
</dbReference>
<comment type="function">
    <text evidence="1 9">This protein is a component of the acetyl coenzyme A carboxylase complex; first, biotin carboxylase catalyzes the carboxylation of the carrier protein and then the transcarboxylase transfers the carboxyl group to form malonyl-CoA.</text>
</comment>
<evidence type="ECO:0000256" key="6">
    <source>
        <dbReference type="ARBA" id="ARBA00023098"/>
    </source>
</evidence>
<dbReference type="InterPro" id="IPR001882">
    <property type="entry name" value="Biotin_BS"/>
</dbReference>
<dbReference type="GO" id="GO:0003989">
    <property type="term" value="F:acetyl-CoA carboxylase activity"/>
    <property type="evidence" value="ECO:0007669"/>
    <property type="project" value="InterPro"/>
</dbReference>
<evidence type="ECO:0000256" key="9">
    <source>
        <dbReference type="RuleBase" id="RU364072"/>
    </source>
</evidence>
<gene>
    <name evidence="11" type="ORF">Y981_07590</name>
</gene>
<dbReference type="PROSITE" id="PS50968">
    <property type="entry name" value="BIOTINYL_LIPOYL"/>
    <property type="match status" value="1"/>
</dbReference>
<keyword evidence="7 9" id="KW-0275">Fatty acid biosynthesis</keyword>
<evidence type="ECO:0000256" key="4">
    <source>
        <dbReference type="ARBA" id="ARBA00022516"/>
    </source>
</evidence>
<evidence type="ECO:0000256" key="1">
    <source>
        <dbReference type="ARBA" id="ARBA00003761"/>
    </source>
</evidence>
<dbReference type="InterPro" id="IPR050709">
    <property type="entry name" value="Biotin_Carboxyl_Carrier/Decarb"/>
</dbReference>
<accession>A0A059XUB6</accession>
<dbReference type="KEGG" id="lfp:Y981_07590"/>
<protein>
    <recommendedName>
        <fullName evidence="3 9">Biotin carboxyl carrier protein of acetyl-CoA carboxylase</fullName>
    </recommendedName>
</protein>
<keyword evidence="4 9" id="KW-0444">Lipid biosynthesis</keyword>
<dbReference type="PROSITE" id="PS00188">
    <property type="entry name" value="BIOTIN"/>
    <property type="match status" value="1"/>
</dbReference>
<keyword evidence="5 9" id="KW-0276">Fatty acid metabolism</keyword>
<evidence type="ECO:0000256" key="2">
    <source>
        <dbReference type="ARBA" id="ARBA00005194"/>
    </source>
</evidence>
<proteinExistence type="predicted"/>
<dbReference type="Pfam" id="PF00364">
    <property type="entry name" value="Biotin_lipoyl"/>
    <property type="match status" value="1"/>
</dbReference>
<dbReference type="InterPro" id="IPR011053">
    <property type="entry name" value="Single_hybrid_motif"/>
</dbReference>
<evidence type="ECO:0000259" key="10">
    <source>
        <dbReference type="PROSITE" id="PS50968"/>
    </source>
</evidence>
<dbReference type="UniPathway" id="UPA00094"/>
<keyword evidence="8 9" id="KW-0092">Biotin</keyword>
<name>A0A059XUB6_9BACT</name>
<keyword evidence="6 9" id="KW-0443">Lipid metabolism</keyword>
<evidence type="ECO:0000313" key="11">
    <source>
        <dbReference type="EMBL" id="AIA30670.1"/>
    </source>
</evidence>
<feature type="domain" description="Lipoyl-binding" evidence="10">
    <location>
        <begin position="75"/>
        <end position="151"/>
    </location>
</feature>
<evidence type="ECO:0000313" key="12">
    <source>
        <dbReference type="Proteomes" id="UP000027059"/>
    </source>
</evidence>
<dbReference type="Gene3D" id="2.40.50.100">
    <property type="match status" value="1"/>
</dbReference>
<dbReference type="InterPro" id="IPR000089">
    <property type="entry name" value="Biotin_lipoyl"/>
</dbReference>
<reference evidence="11 12" key="2">
    <citation type="journal article" date="2015" name="Biomed. Res. Int.">
        <title>Effects of Arsenite Resistance on the Growth and Functional Gene Expression of Leptospirillum ferriphilum and Acidithiobacillus thiooxidans in Pure Culture and Coculture.</title>
        <authorList>
            <person name="Jiang H."/>
            <person name="Liang Y."/>
            <person name="Yin H."/>
            <person name="Xiao Y."/>
            <person name="Guo X."/>
            <person name="Xu Y."/>
            <person name="Hu Q."/>
            <person name="Liu H."/>
            <person name="Liu X."/>
        </authorList>
    </citation>
    <scope>NUCLEOTIDE SEQUENCE [LARGE SCALE GENOMIC DNA]</scope>
    <source>
        <strain evidence="11 12">YSK</strain>
    </source>
</reference>
<dbReference type="CDD" id="cd06850">
    <property type="entry name" value="biotinyl_domain"/>
    <property type="match status" value="1"/>
</dbReference>
<organism evidence="11 12">
    <name type="scientific">Leptospirillum ferriphilum YSK</name>
    <dbReference type="NCBI Taxonomy" id="1441628"/>
    <lineage>
        <taxon>Bacteria</taxon>
        <taxon>Pseudomonadati</taxon>
        <taxon>Nitrospirota</taxon>
        <taxon>Nitrospiria</taxon>
        <taxon>Nitrospirales</taxon>
        <taxon>Nitrospiraceae</taxon>
        <taxon>Leptospirillum</taxon>
    </lineage>
</organism>
<dbReference type="GO" id="GO:0006633">
    <property type="term" value="P:fatty acid biosynthetic process"/>
    <property type="evidence" value="ECO:0007669"/>
    <property type="project" value="UniProtKB-UniPathway"/>
</dbReference>
<dbReference type="EMBL" id="CP007243">
    <property type="protein sequence ID" value="AIA30670.1"/>
    <property type="molecule type" value="Genomic_DNA"/>
</dbReference>
<reference evidence="12" key="1">
    <citation type="submission" date="2014-02" db="EMBL/GenBank/DDBJ databases">
        <title>Complete genome sequence and comparative genomic analysis of the nitrogen-fixing bacterium Leptospirillum ferriphilum YSK.</title>
        <authorList>
            <person name="Guo X."/>
            <person name="Yin H."/>
            <person name="Liang Y."/>
            <person name="Hu Q."/>
            <person name="Ma L."/>
            <person name="Xiao Y."/>
            <person name="Zhang X."/>
            <person name="Qiu G."/>
            <person name="Liu X."/>
        </authorList>
    </citation>
    <scope>NUCLEOTIDE SEQUENCE [LARGE SCALE GENOMIC DNA]</scope>
    <source>
        <strain evidence="12">YSK</strain>
    </source>
</reference>
<keyword evidence="12" id="KW-1185">Reference proteome</keyword>
<dbReference type="RefSeq" id="WP_014961241.1">
    <property type="nucleotide sequence ID" value="NZ_CP007243.1"/>
</dbReference>
<dbReference type="Proteomes" id="UP000027059">
    <property type="component" value="Chromosome"/>
</dbReference>
<dbReference type="InterPro" id="IPR001249">
    <property type="entry name" value="AcCoA_biotinCC"/>
</dbReference>
<dbReference type="PRINTS" id="PR01071">
    <property type="entry name" value="ACOABIOTINCC"/>
</dbReference>
<evidence type="ECO:0000256" key="7">
    <source>
        <dbReference type="ARBA" id="ARBA00023160"/>
    </source>
</evidence>
<dbReference type="FunFam" id="2.40.50.100:FF:000003">
    <property type="entry name" value="Acetyl-CoA carboxylase biotin carboxyl carrier protein"/>
    <property type="match status" value="1"/>
</dbReference>
<dbReference type="NCBIfam" id="TIGR00531">
    <property type="entry name" value="BCCP"/>
    <property type="match status" value="1"/>
</dbReference>
<dbReference type="AlphaFoldDB" id="A0A059XUB6"/>
<dbReference type="OrthoDB" id="9811735at2"/>
<evidence type="ECO:0000256" key="3">
    <source>
        <dbReference type="ARBA" id="ARBA00017562"/>
    </source>
</evidence>
<comment type="pathway">
    <text evidence="2 9">Lipid metabolism; fatty acid biosynthesis.</text>
</comment>
<dbReference type="PANTHER" id="PTHR45266:SF3">
    <property type="entry name" value="OXALOACETATE DECARBOXYLASE ALPHA CHAIN"/>
    <property type="match status" value="1"/>
</dbReference>
<evidence type="ECO:0000256" key="5">
    <source>
        <dbReference type="ARBA" id="ARBA00022832"/>
    </source>
</evidence>